<dbReference type="AlphaFoldDB" id="A0A6C0KR03"/>
<name>A0A6C0KR03_9ZZZZ</name>
<evidence type="ECO:0000313" key="1">
    <source>
        <dbReference type="EMBL" id="QHU19157.1"/>
    </source>
</evidence>
<proteinExistence type="predicted"/>
<organism evidence="1">
    <name type="scientific">viral metagenome</name>
    <dbReference type="NCBI Taxonomy" id="1070528"/>
    <lineage>
        <taxon>unclassified sequences</taxon>
        <taxon>metagenomes</taxon>
        <taxon>organismal metagenomes</taxon>
    </lineage>
</organism>
<reference evidence="1" key="1">
    <citation type="journal article" date="2020" name="Nature">
        <title>Giant virus diversity and host interactions through global metagenomics.</title>
        <authorList>
            <person name="Schulz F."/>
            <person name="Roux S."/>
            <person name="Paez-Espino D."/>
            <person name="Jungbluth S."/>
            <person name="Walsh D.A."/>
            <person name="Denef V.J."/>
            <person name="McMahon K.D."/>
            <person name="Konstantinidis K.T."/>
            <person name="Eloe-Fadrosh E.A."/>
            <person name="Kyrpides N.C."/>
            <person name="Woyke T."/>
        </authorList>
    </citation>
    <scope>NUCLEOTIDE SEQUENCE</scope>
    <source>
        <strain evidence="1">GVMAG-S-3300013014-104</strain>
    </source>
</reference>
<accession>A0A6C0KR03</accession>
<protein>
    <recommendedName>
        <fullName evidence="2">C2H2-type domain-containing protein</fullName>
    </recommendedName>
</protein>
<sequence length="297" mass="34829">MKQSETNFTQFYAPVFSCKDCDFNTCKKNDYERHLQTKKHKWNKNETKAALSQKSFSCLCGKLLTSRTSLWRHKQKCDNFNNDDNNFSKHYSQQEQLLDYLMKENSEFKTLMIEQNKQMIELAKNSGNNNNNTINNSFNINVFLNETCKNAMNIMDFVNQLNVSSNDLEETGRLGFAEGISKIFINGLKNIDIPDRPIHCSDFKRETLYIKDEDQWNKETDDKIVLTKAIKHVAHKNMKQIKEWTKDHPEFNNSESKQNDKYLNIVKESMSGSSQEETNKNYLKIIKNIVKETVIDK</sequence>
<evidence type="ECO:0008006" key="2">
    <source>
        <dbReference type="Google" id="ProtNLM"/>
    </source>
</evidence>
<dbReference type="EMBL" id="MN740945">
    <property type="protein sequence ID" value="QHU19157.1"/>
    <property type="molecule type" value="Genomic_DNA"/>
</dbReference>